<dbReference type="PROSITE" id="PS51898">
    <property type="entry name" value="TYR_RECOMBINASE"/>
    <property type="match status" value="1"/>
</dbReference>
<feature type="domain" description="Tyr recombinase" evidence="4">
    <location>
        <begin position="379"/>
        <end position="576"/>
    </location>
</feature>
<dbReference type="GO" id="GO:0015074">
    <property type="term" value="P:DNA integration"/>
    <property type="evidence" value="ECO:0007669"/>
    <property type="project" value="InterPro"/>
</dbReference>
<dbReference type="SUPFAM" id="SSF56349">
    <property type="entry name" value="DNA breaking-rejoining enzymes"/>
    <property type="match status" value="1"/>
</dbReference>
<dbReference type="HOGENOM" id="CLU_032200_0_0_11"/>
<dbReference type="InterPro" id="IPR011010">
    <property type="entry name" value="DNA_brk_join_enz"/>
</dbReference>
<dbReference type="RefSeq" id="WP_011595863.1">
    <property type="nucleotide sequence ID" value="NC_008268.1"/>
</dbReference>
<dbReference type="PROSITE" id="PS51900">
    <property type="entry name" value="CB"/>
    <property type="match status" value="1"/>
</dbReference>
<evidence type="ECO:0000256" key="3">
    <source>
        <dbReference type="PROSITE-ProRule" id="PRU01248"/>
    </source>
</evidence>
<feature type="domain" description="Core-binding (CB)" evidence="5">
    <location>
        <begin position="260"/>
        <end position="355"/>
    </location>
</feature>
<evidence type="ECO:0000259" key="5">
    <source>
        <dbReference type="PROSITE" id="PS51900"/>
    </source>
</evidence>
<dbReference type="Gene3D" id="1.10.443.10">
    <property type="entry name" value="Intergrase catalytic core"/>
    <property type="match status" value="1"/>
</dbReference>
<sequence length="696" mass="78652">MTGPAIERPAPVPRPRRHVDEGEYQAWVDTHVPQLPARWERMGAYRRFVERWPDLETWFTEPLPVRLGFVGEGMRSNGRTDSHRASGYLVYLSMVQGVGLDFEFLLGRKYARLLDRRGGGTGLGVDLALLEQWVARLTELGHSSVKARNSLIWCLGRLMLHRGDPDLTAITDADLFAFGSAIRAFAAREDFNVLRRILFANGQFLDAPDANLMFLRNHLANLHGTHVLLYNVGQVTTAPRIGTRTIANWTDRLLPEPCPPKIRAVIERYLQLRLDAKLDRPQTVHNVRQAMRRFVNWLGVHQPEITSLAQLDRATIEEYMRWLPTCPSQHTGQPLSTTTVKHELNAIAGFCRDTAVWEWAEVPGRPLLTSRDTPRRPESIPRYLPQHELDAIMTAIGDLSDPLQRAALLLLRWSGARRDEIRRLTWDCLDTYPGGHPRLRIPVGKGHSERIVPLHPDAAAALDHAIGLARAQRSIARIDEVTGRRVDYVFIRRGKLLSVKTLFDEAFRTVCAATGLVDDRGAPTVSAHRLRHTLGTQLAEGGARIQTIMAILGHRSATMSMIYSRISDPEIRRQYETALADGHRIAGPAADALLHDALDDDTVDWLKTNFLKTELELGHCLRLPAEGPCECDLILTCPKFLTTSEYAPRIRARLATEQVLIDDARTRGWEREVERHEATCRRLQHLLDDLDDGETH</sequence>
<dbReference type="Gene3D" id="1.10.150.130">
    <property type="match status" value="1"/>
</dbReference>
<dbReference type="GO" id="GO:0006310">
    <property type="term" value="P:DNA recombination"/>
    <property type="evidence" value="ECO:0007669"/>
    <property type="project" value="UniProtKB-KW"/>
</dbReference>
<evidence type="ECO:0000256" key="1">
    <source>
        <dbReference type="ARBA" id="ARBA00023125"/>
    </source>
</evidence>
<dbReference type="KEGG" id="rha:RHA1_ro03200"/>
<evidence type="ECO:0000313" key="6">
    <source>
        <dbReference type="EMBL" id="ABG95003.1"/>
    </source>
</evidence>
<dbReference type="PANTHER" id="PTHR30349:SF90">
    <property type="entry name" value="TYROSINE RECOMBINASE XERD"/>
    <property type="match status" value="1"/>
</dbReference>
<keyword evidence="1 3" id="KW-0238">DNA-binding</keyword>
<protein>
    <submittedName>
        <fullName evidence="6">Possible transposase B</fullName>
    </submittedName>
</protein>
<dbReference type="Proteomes" id="UP000008710">
    <property type="component" value="Chromosome"/>
</dbReference>
<proteinExistence type="predicted"/>
<dbReference type="InterPro" id="IPR050090">
    <property type="entry name" value="Tyrosine_recombinase_XerCD"/>
</dbReference>
<evidence type="ECO:0000256" key="2">
    <source>
        <dbReference type="ARBA" id="ARBA00023172"/>
    </source>
</evidence>
<accession>Q0SBT3</accession>
<keyword evidence="2" id="KW-0233">DNA recombination</keyword>
<dbReference type="InterPro" id="IPR010998">
    <property type="entry name" value="Integrase_recombinase_N"/>
</dbReference>
<organism evidence="6 7">
    <name type="scientific">Rhodococcus jostii (strain RHA1)</name>
    <dbReference type="NCBI Taxonomy" id="101510"/>
    <lineage>
        <taxon>Bacteria</taxon>
        <taxon>Bacillati</taxon>
        <taxon>Actinomycetota</taxon>
        <taxon>Actinomycetes</taxon>
        <taxon>Mycobacteriales</taxon>
        <taxon>Nocardiaceae</taxon>
        <taxon>Rhodococcus</taxon>
    </lineage>
</organism>
<dbReference type="AlphaFoldDB" id="Q0SBT3"/>
<reference evidence="7" key="1">
    <citation type="journal article" date="2006" name="Proc. Natl. Acad. Sci. U.S.A.">
        <title>The complete genome of Rhodococcus sp. RHA1 provides insights into a catabolic powerhouse.</title>
        <authorList>
            <person name="McLeod M.P."/>
            <person name="Warren R.L."/>
            <person name="Hsiao W.W.L."/>
            <person name="Araki N."/>
            <person name="Myhre M."/>
            <person name="Fernandes C."/>
            <person name="Miyazawa D."/>
            <person name="Wong W."/>
            <person name="Lillquist A.L."/>
            <person name="Wang D."/>
            <person name="Dosanjh M."/>
            <person name="Hara H."/>
            <person name="Petrescu A."/>
            <person name="Morin R.D."/>
            <person name="Yang G."/>
            <person name="Stott J.M."/>
            <person name="Schein J.E."/>
            <person name="Shin H."/>
            <person name="Smailus D."/>
            <person name="Siddiqui A.S."/>
            <person name="Marra M.A."/>
            <person name="Jones S.J.M."/>
            <person name="Holt R."/>
            <person name="Brinkman F.S.L."/>
            <person name="Miyauchi K."/>
            <person name="Fukuda M."/>
            <person name="Davies J.E."/>
            <person name="Mohn W.W."/>
            <person name="Eltis L.D."/>
        </authorList>
    </citation>
    <scope>NUCLEOTIDE SEQUENCE [LARGE SCALE GENOMIC DNA]</scope>
    <source>
        <strain evidence="7">RHA1</strain>
    </source>
</reference>
<evidence type="ECO:0000313" key="7">
    <source>
        <dbReference type="Proteomes" id="UP000008710"/>
    </source>
</evidence>
<gene>
    <name evidence="6" type="ordered locus">RHA1_ro03200</name>
</gene>
<dbReference type="InterPro" id="IPR013762">
    <property type="entry name" value="Integrase-like_cat_sf"/>
</dbReference>
<dbReference type="GO" id="GO:0003677">
    <property type="term" value="F:DNA binding"/>
    <property type="evidence" value="ECO:0007669"/>
    <property type="project" value="UniProtKB-UniRule"/>
</dbReference>
<dbReference type="InterPro" id="IPR002104">
    <property type="entry name" value="Integrase_catalytic"/>
</dbReference>
<dbReference type="Pfam" id="PF00589">
    <property type="entry name" value="Phage_integrase"/>
    <property type="match status" value="1"/>
</dbReference>
<dbReference type="eggNOG" id="COG4974">
    <property type="taxonomic scope" value="Bacteria"/>
</dbReference>
<dbReference type="PANTHER" id="PTHR30349">
    <property type="entry name" value="PHAGE INTEGRASE-RELATED"/>
    <property type="match status" value="1"/>
</dbReference>
<dbReference type="InterPro" id="IPR044068">
    <property type="entry name" value="CB"/>
</dbReference>
<name>Q0SBT3_RHOJR</name>
<evidence type="ECO:0000259" key="4">
    <source>
        <dbReference type="PROSITE" id="PS51898"/>
    </source>
</evidence>
<dbReference type="EMBL" id="CP000431">
    <property type="protein sequence ID" value="ABG95003.1"/>
    <property type="molecule type" value="Genomic_DNA"/>
</dbReference>